<dbReference type="Proteomes" id="UP000177579">
    <property type="component" value="Unassembled WGS sequence"/>
</dbReference>
<organism evidence="3 4">
    <name type="scientific">Candidatus Falkowbacteria bacterium RIFOXYD2_FULL_34_120</name>
    <dbReference type="NCBI Taxonomy" id="1798007"/>
    <lineage>
        <taxon>Bacteria</taxon>
        <taxon>Candidatus Falkowiibacteriota</taxon>
    </lineage>
</organism>
<protein>
    <submittedName>
        <fullName evidence="3">Uncharacterized protein</fullName>
    </submittedName>
</protein>
<keyword evidence="2" id="KW-0472">Membrane</keyword>
<accession>A0A1F5TSF7</accession>
<keyword evidence="2" id="KW-0812">Transmembrane</keyword>
<dbReference type="EMBL" id="MFGO01000008">
    <property type="protein sequence ID" value="OGF41511.1"/>
    <property type="molecule type" value="Genomic_DNA"/>
</dbReference>
<keyword evidence="1" id="KW-0175">Coiled coil</keyword>
<evidence type="ECO:0000256" key="1">
    <source>
        <dbReference type="SAM" id="Coils"/>
    </source>
</evidence>
<gene>
    <name evidence="3" type="ORF">A2531_02360</name>
</gene>
<feature type="transmembrane region" description="Helical" evidence="2">
    <location>
        <begin position="634"/>
        <end position="655"/>
    </location>
</feature>
<dbReference type="AlphaFoldDB" id="A0A1F5TSF7"/>
<evidence type="ECO:0000313" key="4">
    <source>
        <dbReference type="Proteomes" id="UP000177579"/>
    </source>
</evidence>
<evidence type="ECO:0000313" key="3">
    <source>
        <dbReference type="EMBL" id="OGF41511.1"/>
    </source>
</evidence>
<sequence length="710" mass="83880">MSNTNNNSGLSQNILNKLAHILPATKQGVTGQVIEFIIEQTLFELGQNKTLKEISAGIGSIFLLKFSSEEVSEILEKLQEKNHIIKSSSHKYSLRDVYVSKFKELHQNIELTEQKIFSEWAGYIKSKYSKLSKEEILSLEKDLHFYINRMFCKHGAECAVLLYPDNQKINNLINKYSEGKINKYLPPRTNYVMSVRRTEFPLFFKNSNIEKRRYFTGMLDGTFIYNLIQIDPHTKKYLKENFRNYKFYLDTNILYSLFDLTDPKGKNVVENVLKKCEHFGIKLAVTEKTITEMKLSIKTKSRELLNSKPIKRELAGAAADLVSEDSFIAAYWRLFHKTGIKKQDFIQKFNYIEELLKARGIEIEYQYHKFLEEEILEEIKILQNTSAGNKAEVVAEHDVFYRLLIRYLRDKAKYEKSDKRYWFLTFDSQLLPYSLETRNEHESPFIIFPHQIFQILRPFTERTDNFDQTFIELFSRPHIKSSEGILPHDIAERILSTISSYKDLPTNVAIDIIMDANFQEAILSEESKKIQLETIEEHIDNAMSHKVKKLEQKIMDLEASLKKKELLRRGKGENKHVKNDKRGKEFEKKHNQLIEKSKELSKKRKELNKKNQELQKHREWFTEKDKENKKLRMFLFFISLLFLIVTNVFLFYYFWMKISAVIKELWVATDIILIIFILKIKWRLSLSIQIVLGLLALLQFIPWLISFLPK</sequence>
<feature type="transmembrane region" description="Helical" evidence="2">
    <location>
        <begin position="690"/>
        <end position="708"/>
    </location>
</feature>
<keyword evidence="2" id="KW-1133">Transmembrane helix</keyword>
<feature type="coiled-coil region" evidence="1">
    <location>
        <begin position="547"/>
        <end position="624"/>
    </location>
</feature>
<evidence type="ECO:0000256" key="2">
    <source>
        <dbReference type="SAM" id="Phobius"/>
    </source>
</evidence>
<name>A0A1F5TSF7_9BACT</name>
<reference evidence="3 4" key="1">
    <citation type="journal article" date="2016" name="Nat. Commun.">
        <title>Thousands of microbial genomes shed light on interconnected biogeochemical processes in an aquifer system.</title>
        <authorList>
            <person name="Anantharaman K."/>
            <person name="Brown C.T."/>
            <person name="Hug L.A."/>
            <person name="Sharon I."/>
            <person name="Castelle C.J."/>
            <person name="Probst A.J."/>
            <person name="Thomas B.C."/>
            <person name="Singh A."/>
            <person name="Wilkins M.J."/>
            <person name="Karaoz U."/>
            <person name="Brodie E.L."/>
            <person name="Williams K.H."/>
            <person name="Hubbard S.S."/>
            <person name="Banfield J.F."/>
        </authorList>
    </citation>
    <scope>NUCLEOTIDE SEQUENCE [LARGE SCALE GENOMIC DNA]</scope>
</reference>
<comment type="caution">
    <text evidence="3">The sequence shown here is derived from an EMBL/GenBank/DDBJ whole genome shotgun (WGS) entry which is preliminary data.</text>
</comment>
<proteinExistence type="predicted"/>